<dbReference type="GO" id="GO:0003676">
    <property type="term" value="F:nucleic acid binding"/>
    <property type="evidence" value="ECO:0007669"/>
    <property type="project" value="InterPro"/>
</dbReference>
<dbReference type="InterPro" id="IPR050462">
    <property type="entry name" value="Retroviral_Gag-Pol_poly"/>
</dbReference>
<feature type="region of interest" description="Disordered" evidence="5">
    <location>
        <begin position="102"/>
        <end position="162"/>
    </location>
</feature>
<keyword evidence="9" id="KW-1185">Reference proteome</keyword>
<keyword evidence="3" id="KW-1043">Host membrane</keyword>
<evidence type="ECO:0000256" key="5">
    <source>
        <dbReference type="SAM" id="MobiDB-lite"/>
    </source>
</evidence>
<keyword evidence="2" id="KW-1032">Host cell membrane</keyword>
<dbReference type="GO" id="GO:0019068">
    <property type="term" value="P:virion assembly"/>
    <property type="evidence" value="ECO:0007669"/>
    <property type="project" value="InterPro"/>
</dbReference>
<feature type="compositionally biased region" description="Basic and acidic residues" evidence="5">
    <location>
        <begin position="472"/>
        <end position="488"/>
    </location>
</feature>
<evidence type="ECO:0000313" key="9">
    <source>
        <dbReference type="Proteomes" id="UP000472274"/>
    </source>
</evidence>
<dbReference type="InterPro" id="IPR010999">
    <property type="entry name" value="Retrovr_matrix"/>
</dbReference>
<evidence type="ECO:0000259" key="6">
    <source>
        <dbReference type="Pfam" id="PF01140"/>
    </source>
</evidence>
<name>A0A674J3Y7_9SAUR</name>
<dbReference type="InterPro" id="IPR008919">
    <property type="entry name" value="Retrov_capsid_N"/>
</dbReference>
<evidence type="ECO:0000256" key="3">
    <source>
        <dbReference type="ARBA" id="ARBA00022870"/>
    </source>
</evidence>
<feature type="compositionally biased region" description="Polar residues" evidence="5">
    <location>
        <begin position="141"/>
        <end position="152"/>
    </location>
</feature>
<evidence type="ECO:0000256" key="1">
    <source>
        <dbReference type="ARBA" id="ARBA00004165"/>
    </source>
</evidence>
<feature type="compositionally biased region" description="Polar residues" evidence="5">
    <location>
        <begin position="102"/>
        <end position="111"/>
    </location>
</feature>
<evidence type="ECO:0008006" key="10">
    <source>
        <dbReference type="Google" id="ProtNLM"/>
    </source>
</evidence>
<dbReference type="GeneTree" id="ENSGT00980000198916"/>
<evidence type="ECO:0000256" key="2">
    <source>
        <dbReference type="ARBA" id="ARBA00022511"/>
    </source>
</evidence>
<reference evidence="8" key="2">
    <citation type="submission" date="2025-09" db="UniProtKB">
        <authorList>
            <consortium name="Ensembl"/>
        </authorList>
    </citation>
    <scope>IDENTIFICATION</scope>
</reference>
<sequence length="507" mass="56805">ETETAFRRQADYGIVLCKDNLVKFCTLEWTTLGVEWPEGGTLKSEIVQAVHSIVTRDGHWDQYPYIDIWQDLAVIPSAPDPMPPPPLYPGLPVLAPSIEVPTLSSKDSASTEGGEPSHQGSPKQEPPPTSPDSPVYKHTRSQTGPVTTQKAGSSVGRVWDMAPTYNPGDTKFTLISPSGKGGSIHEMPLQQSYLCPLREAVSPDGDLTMIYVPFTTSDLYNWKQQNPPFSEDPAPLTAVFETLITAHNPTWGDMRVALNTLLTAEERRLVLSRAREWVIETERDPAKVAERLPESPPDWKHNDAAGRASHKQYATTIVQGMKRCIRKTPNWAKLYNIRQEKNENPAAFYERLCNTCKRYTDLDPEDINGKRVLIPLFIGQSYEDIRKKLQKLEGASGKNIEELLEIAMKVYDRRDDEERKKGARVLAMALREGNEDRGDKVKGRQGPPGKGRGPRLGRNQCAICREEGHWKNECPRRQAMGRERKDRTPSLPILYNSTGRSGEGSSP</sequence>
<protein>
    <recommendedName>
        <fullName evidence="10">CCHC-type domain-containing protein</fullName>
    </recommendedName>
</protein>
<evidence type="ECO:0000313" key="8">
    <source>
        <dbReference type="Ensembl" id="ENSTMTP00000014627.1"/>
    </source>
</evidence>
<dbReference type="InParanoid" id="A0A674J3Y7"/>
<dbReference type="AlphaFoldDB" id="A0A674J3Y7"/>
<feature type="compositionally biased region" description="Polar residues" evidence="5">
    <location>
        <begin position="495"/>
        <end position="507"/>
    </location>
</feature>
<dbReference type="Gene3D" id="4.10.60.10">
    <property type="entry name" value="Zinc finger, CCHC-type"/>
    <property type="match status" value="1"/>
</dbReference>
<dbReference type="Gene3D" id="1.10.150.180">
    <property type="entry name" value="Gamma-retroviral matrix domain"/>
    <property type="match status" value="1"/>
</dbReference>
<dbReference type="SUPFAM" id="SSF47943">
    <property type="entry name" value="Retrovirus capsid protein, N-terminal core domain"/>
    <property type="match status" value="1"/>
</dbReference>
<proteinExistence type="predicted"/>
<dbReference type="GO" id="GO:0008270">
    <property type="term" value="F:zinc ion binding"/>
    <property type="evidence" value="ECO:0007669"/>
    <property type="project" value="InterPro"/>
</dbReference>
<feature type="domain" description="Core shell protein Gag P30" evidence="7">
    <location>
        <begin position="217"/>
        <end position="412"/>
    </location>
</feature>
<comment type="subcellular location">
    <subcellularLocation>
        <location evidence="1">Host cell membrane</location>
    </subcellularLocation>
</comment>
<feature type="region of interest" description="Disordered" evidence="5">
    <location>
        <begin position="431"/>
        <end position="458"/>
    </location>
</feature>
<keyword evidence="4" id="KW-0472">Membrane</keyword>
<dbReference type="Pfam" id="PF01140">
    <property type="entry name" value="Gag_MA"/>
    <property type="match status" value="1"/>
</dbReference>
<accession>A0A674J3Y7</accession>
<dbReference type="InterPro" id="IPR036946">
    <property type="entry name" value="G_retro_matrix_sf"/>
</dbReference>
<dbReference type="Gene3D" id="1.10.375.10">
    <property type="entry name" value="Human Immunodeficiency Virus Type 1 Capsid Protein"/>
    <property type="match status" value="1"/>
</dbReference>
<dbReference type="PANTHER" id="PTHR33166">
    <property type="entry name" value="GAG_P30 DOMAIN-CONTAINING PROTEIN"/>
    <property type="match status" value="1"/>
</dbReference>
<feature type="compositionally biased region" description="Basic and acidic residues" evidence="5">
    <location>
        <begin position="432"/>
        <end position="442"/>
    </location>
</feature>
<organism evidence="8 9">
    <name type="scientific">Terrapene triunguis</name>
    <name type="common">Three-toed box turtle</name>
    <dbReference type="NCBI Taxonomy" id="2587831"/>
    <lineage>
        <taxon>Eukaryota</taxon>
        <taxon>Metazoa</taxon>
        <taxon>Chordata</taxon>
        <taxon>Craniata</taxon>
        <taxon>Vertebrata</taxon>
        <taxon>Euteleostomi</taxon>
        <taxon>Archelosauria</taxon>
        <taxon>Testudinata</taxon>
        <taxon>Testudines</taxon>
        <taxon>Cryptodira</taxon>
        <taxon>Durocryptodira</taxon>
        <taxon>Testudinoidea</taxon>
        <taxon>Emydidae</taxon>
        <taxon>Terrapene</taxon>
    </lineage>
</organism>
<dbReference type="InterPro" id="IPR003036">
    <property type="entry name" value="Gag_P30"/>
</dbReference>
<feature type="region of interest" description="Disordered" evidence="5">
    <location>
        <begin position="472"/>
        <end position="507"/>
    </location>
</feature>
<dbReference type="SUPFAM" id="SSF47836">
    <property type="entry name" value="Retroviral matrix proteins"/>
    <property type="match status" value="1"/>
</dbReference>
<dbReference type="Pfam" id="PF02093">
    <property type="entry name" value="Gag_p30"/>
    <property type="match status" value="1"/>
</dbReference>
<dbReference type="InterPro" id="IPR000840">
    <property type="entry name" value="G_retro_matrix"/>
</dbReference>
<dbReference type="InterPro" id="IPR036875">
    <property type="entry name" value="Znf_CCHC_sf"/>
</dbReference>
<feature type="domain" description="Gamma-retroviral matrix protein" evidence="6">
    <location>
        <begin position="15"/>
        <end position="91"/>
    </location>
</feature>
<dbReference type="Proteomes" id="UP000472274">
    <property type="component" value="Unplaced"/>
</dbReference>
<evidence type="ECO:0000259" key="7">
    <source>
        <dbReference type="Pfam" id="PF02093"/>
    </source>
</evidence>
<evidence type="ECO:0000256" key="4">
    <source>
        <dbReference type="ARBA" id="ARBA00023136"/>
    </source>
</evidence>
<dbReference type="Ensembl" id="ENSTMTT00000015128.1">
    <property type="protein sequence ID" value="ENSTMTP00000014627.1"/>
    <property type="gene ID" value="ENSTMTG00000010630.1"/>
</dbReference>
<dbReference type="SUPFAM" id="SSF57756">
    <property type="entry name" value="Retrovirus zinc finger-like domains"/>
    <property type="match status" value="1"/>
</dbReference>
<reference evidence="8" key="1">
    <citation type="submission" date="2025-08" db="UniProtKB">
        <authorList>
            <consortium name="Ensembl"/>
        </authorList>
    </citation>
    <scope>IDENTIFICATION</scope>
</reference>